<evidence type="ECO:0000313" key="1">
    <source>
        <dbReference type="EMBL" id="ENU26776.1"/>
    </source>
</evidence>
<name>A0ABP2TWY3_9GAMM</name>
<dbReference type="Proteomes" id="UP000013190">
    <property type="component" value="Unassembled WGS sequence"/>
</dbReference>
<accession>A0ABP2TWY3</accession>
<gene>
    <name evidence="1" type="ORF">F992_02325</name>
</gene>
<evidence type="ECO:0000313" key="2">
    <source>
        <dbReference type="Proteomes" id="UP000013190"/>
    </source>
</evidence>
<protein>
    <submittedName>
        <fullName evidence="1">Uncharacterized protein</fullName>
    </submittedName>
</protein>
<dbReference type="RefSeq" id="WP_004662811.1">
    <property type="nucleotide sequence ID" value="NZ_BMDV01000001.1"/>
</dbReference>
<reference evidence="2" key="1">
    <citation type="submission" date="2013-02" db="EMBL/GenBank/DDBJ databases">
        <title>The Genome Sequence of Acinetobacter sp. NIPH 236.</title>
        <authorList>
            <consortium name="The Broad Institute Genome Sequencing Platform"/>
            <consortium name="The Broad Institute Genome Sequencing Center for Infectious Disease"/>
            <person name="Cerqueira G."/>
            <person name="Feldgarden M."/>
            <person name="Courvalin P."/>
            <person name="Perichon B."/>
            <person name="Grillot-Courvalin C."/>
            <person name="Clermont D."/>
            <person name="Rocha E."/>
            <person name="Yoon E.-J."/>
            <person name="Nemec A."/>
            <person name="Walker B."/>
            <person name="Young S.K."/>
            <person name="Zeng Q."/>
            <person name="Gargeya S."/>
            <person name="Fitzgerald M."/>
            <person name="Haas B."/>
            <person name="Abouelleil A."/>
            <person name="Alvarado L."/>
            <person name="Arachchi H.M."/>
            <person name="Berlin A.M."/>
            <person name="Chapman S.B."/>
            <person name="Dewar J."/>
            <person name="Goldberg J."/>
            <person name="Griggs A."/>
            <person name="Gujja S."/>
            <person name="Hansen M."/>
            <person name="Howarth C."/>
            <person name="Imamovic A."/>
            <person name="Larimer J."/>
            <person name="McCowan C."/>
            <person name="Murphy C."/>
            <person name="Neiman D."/>
            <person name="Pearson M."/>
            <person name="Priest M."/>
            <person name="Roberts A."/>
            <person name="Saif S."/>
            <person name="Shea T."/>
            <person name="Sisk P."/>
            <person name="Sykes S."/>
            <person name="Wortman J."/>
            <person name="Nusbaum C."/>
            <person name="Birren B."/>
        </authorList>
    </citation>
    <scope>NUCLEOTIDE SEQUENCE [LARGE SCALE GENOMIC DNA]</scope>
    <source>
        <strain evidence="2">NIPH 236</strain>
    </source>
</reference>
<proteinExistence type="predicted"/>
<organism evidence="1 2">
    <name type="scientific">Acinetobacter modestus</name>
    <dbReference type="NCBI Taxonomy" id="1776740"/>
    <lineage>
        <taxon>Bacteria</taxon>
        <taxon>Pseudomonadati</taxon>
        <taxon>Pseudomonadota</taxon>
        <taxon>Gammaproteobacteria</taxon>
        <taxon>Moraxellales</taxon>
        <taxon>Moraxellaceae</taxon>
        <taxon>Acinetobacter</taxon>
    </lineage>
</organism>
<dbReference type="EMBL" id="APOJ01000025">
    <property type="protein sequence ID" value="ENU26776.1"/>
    <property type="molecule type" value="Genomic_DNA"/>
</dbReference>
<reference evidence="1 2" key="2">
    <citation type="journal article" date="2016" name="Int. J. Syst. Evol. Microbiol.">
        <title>Taxonomy of haemolytic and/or proteolytic strains of the genus Acinetobacter with the proposal of Acinetobacter courvalinii sp. nov. (genomic species 14 sensu Bouvet &amp; Jeanjean), Acinetobacter dispersus sp. nov. (genomic species 17), Acinetobacter modestus sp. nov., Acinetobacter proteolyticus sp. nov. and Acinetobacter vivianii sp. nov.</title>
        <authorList>
            <person name="Nemec A."/>
            <person name="Radolfova-Krizova L."/>
            <person name="Maixnerova M."/>
            <person name="Vrestiakova E."/>
            <person name="Jezek P."/>
            <person name="Sedo O."/>
        </authorList>
    </citation>
    <scope>NUCLEOTIDE SEQUENCE [LARGE SCALE GENOMIC DNA]</scope>
    <source>
        <strain evidence="1 2">NIPH 236</strain>
    </source>
</reference>
<sequence length="184" mass="20553">MSIVNSPVGDYKVNFVTSSPFGVRINEDGGENLPSQGEIKIEDVNNQATTILSVIPNTNNVQYTVTSENEKLLDRFQTWEKTFSSEKNESNNNDQTVTKPLIQRIKVPIGSTTILPSGPGNKARAFCWQTTPNKNLWRCDGRKQLLIASWTINEALDLVGCGNGKITHQNMSFTNMAYNRDITR</sequence>
<keyword evidence="2" id="KW-1185">Reference proteome</keyword>
<comment type="caution">
    <text evidence="1">The sequence shown here is derived from an EMBL/GenBank/DDBJ whole genome shotgun (WGS) entry which is preliminary data.</text>
</comment>
<dbReference type="GeneID" id="92835702"/>